<keyword evidence="3" id="KW-0479">Metal-binding</keyword>
<dbReference type="PRINTS" id="PR00092">
    <property type="entry name" value="TYROSINASE"/>
</dbReference>
<keyword evidence="7" id="KW-0812">Transmembrane</keyword>
<reference evidence="11" key="2">
    <citation type="submission" date="2025-09" db="UniProtKB">
        <authorList>
            <consortium name="Ensembl"/>
        </authorList>
    </citation>
    <scope>IDENTIFICATION</scope>
</reference>
<keyword evidence="8" id="KW-0732">Signal</keyword>
<evidence type="ECO:0000256" key="8">
    <source>
        <dbReference type="SAM" id="SignalP"/>
    </source>
</evidence>
<evidence type="ECO:0000256" key="5">
    <source>
        <dbReference type="ARBA" id="ARBA00023101"/>
    </source>
</evidence>
<dbReference type="KEGG" id="slal:111668310"/>
<evidence type="ECO:0000256" key="1">
    <source>
        <dbReference type="ARBA" id="ARBA00004573"/>
    </source>
</evidence>
<keyword evidence="7" id="KW-0472">Membrane</keyword>
<dbReference type="PROSITE" id="PS00498">
    <property type="entry name" value="TYROSINASE_2"/>
    <property type="match status" value="1"/>
</dbReference>
<dbReference type="STRING" id="1841481.ENSSLDP00000001167"/>
<name>A0A3B4WF66_SERLL</name>
<dbReference type="GO" id="GO:0046872">
    <property type="term" value="F:metal ion binding"/>
    <property type="evidence" value="ECO:0007669"/>
    <property type="project" value="UniProtKB-KW"/>
</dbReference>
<reference evidence="11" key="1">
    <citation type="submission" date="2025-08" db="UniProtKB">
        <authorList>
            <consortium name="Ensembl"/>
        </authorList>
    </citation>
    <scope>IDENTIFICATION</scope>
</reference>
<feature type="chain" id="PRO_5017288359" evidence="8">
    <location>
        <begin position="25"/>
        <end position="566"/>
    </location>
</feature>
<accession>A0A3B4WF66</accession>
<feature type="compositionally biased region" description="Basic and acidic residues" evidence="6">
    <location>
        <begin position="539"/>
        <end position="555"/>
    </location>
</feature>
<sequence>MWLSFQGFCLVLLLCLMSLRDVEAQFPRACTTPEVLQTRMCCPLWNGSPCGFSSGRGVCAPHPARDLPKPVDYRVNWPRVFYDSVCTCWGNYDGFDCGQCLPGWRGPQCLQRYHVERKEITDLTDSERETFLSNLHQAKQSPSSRYMILTSNDTTVDGNYAFHNTSVYDLYVWMHYYSAKSYAGSESNAAHRGPAFLFWHRMFLLFIEREIRELTGNQDFYIPYWDWTRTNHCNICTNKYFGGVGQDGRIDSASLFRKWKTICPFQESLGIICIHTDASAPAYLIRNPGKDPIYNTLPTTGDVEDTMATPLFDTPPFDKTSRNSFRNKLEGFEMPDDSRHLNASMHNLVHRYLNGTMSLVPTAANDPIFMLHHSFIDKLLERWLQDHGEATYPDSDQVPPAQRAQAYMAPFLPLRTNNYYWGRDTNSLGYSYREHSLPRSGAGHNVTRHAEEFLKEPSAGGVQWQWPVLGVFSVVLLCVSVGAAIKCKGKRQQTQDAPTEEKESEFDYRSNSLYAVWAKERNGTIDKSSSTHVASCGAHPHDAAPRSLSEGRGDGVDSAVNVEIDL</sequence>
<dbReference type="InterPro" id="IPR050316">
    <property type="entry name" value="Tyrosinase/Hemocyanin"/>
</dbReference>
<dbReference type="GO" id="GO:0042438">
    <property type="term" value="P:melanin biosynthetic process"/>
    <property type="evidence" value="ECO:0007669"/>
    <property type="project" value="UniProtKB-KW"/>
</dbReference>
<dbReference type="InterPro" id="IPR002227">
    <property type="entry name" value="Tyrosinase_Cu-bd"/>
</dbReference>
<keyword evidence="12" id="KW-1185">Reference proteome</keyword>
<dbReference type="GO" id="GO:0033162">
    <property type="term" value="C:melanosome membrane"/>
    <property type="evidence" value="ECO:0007669"/>
    <property type="project" value="UniProtKB-SubCell"/>
</dbReference>
<feature type="domain" description="Tyrosinase copper-binding" evidence="9">
    <location>
        <begin position="191"/>
        <end position="208"/>
    </location>
</feature>
<dbReference type="Gene3D" id="1.10.1280.10">
    <property type="entry name" value="Di-copper center containing domain from catechol oxidase"/>
    <property type="match status" value="1"/>
</dbReference>
<feature type="transmembrane region" description="Helical" evidence="7">
    <location>
        <begin position="464"/>
        <end position="485"/>
    </location>
</feature>
<feature type="domain" description="Tyrosinase copper-binding" evidence="10">
    <location>
        <begin position="366"/>
        <end position="377"/>
    </location>
</feature>
<evidence type="ECO:0000313" key="11">
    <source>
        <dbReference type="Ensembl" id="ENSSLDP00000001167.1"/>
    </source>
</evidence>
<protein>
    <submittedName>
        <fullName evidence="11">Tyrosinase-like</fullName>
    </submittedName>
</protein>
<keyword evidence="5" id="KW-0470">Melanin biosynthesis</keyword>
<dbReference type="PANTHER" id="PTHR11474">
    <property type="entry name" value="TYROSINASE FAMILY MEMBER"/>
    <property type="match status" value="1"/>
</dbReference>
<dbReference type="Pfam" id="PF00264">
    <property type="entry name" value="Tyrosinase"/>
    <property type="match status" value="1"/>
</dbReference>
<dbReference type="OrthoDB" id="6132182at2759"/>
<dbReference type="Proteomes" id="UP000261360">
    <property type="component" value="Unplaced"/>
</dbReference>
<dbReference type="GeneTree" id="ENSGT00940000155336"/>
<dbReference type="PROSITE" id="PS00497">
    <property type="entry name" value="TYROSINASE_1"/>
    <property type="match status" value="1"/>
</dbReference>
<evidence type="ECO:0000256" key="3">
    <source>
        <dbReference type="ARBA" id="ARBA00022723"/>
    </source>
</evidence>
<dbReference type="RefSeq" id="XP_023280103.1">
    <property type="nucleotide sequence ID" value="XM_023424335.1"/>
</dbReference>
<dbReference type="AlphaFoldDB" id="A0A3B4WF66"/>
<dbReference type="SUPFAM" id="SSF48056">
    <property type="entry name" value="Di-copper centre-containing domain"/>
    <property type="match status" value="1"/>
</dbReference>
<keyword evidence="4" id="KW-0186">Copper</keyword>
<evidence type="ECO:0000256" key="6">
    <source>
        <dbReference type="SAM" id="MobiDB-lite"/>
    </source>
</evidence>
<comment type="subcellular location">
    <subcellularLocation>
        <location evidence="1">Melanosome membrane</location>
        <topology evidence="1">Single-pass type I membrane protein</topology>
    </subcellularLocation>
</comment>
<dbReference type="GO" id="GO:0016491">
    <property type="term" value="F:oxidoreductase activity"/>
    <property type="evidence" value="ECO:0007669"/>
    <property type="project" value="InterPro"/>
</dbReference>
<comment type="similarity">
    <text evidence="2">Belongs to the tyrosinase family.</text>
</comment>
<keyword evidence="7" id="KW-1133">Transmembrane helix</keyword>
<evidence type="ECO:0000313" key="12">
    <source>
        <dbReference type="Proteomes" id="UP000261360"/>
    </source>
</evidence>
<evidence type="ECO:0000256" key="4">
    <source>
        <dbReference type="ARBA" id="ARBA00023008"/>
    </source>
</evidence>
<dbReference type="GeneID" id="111668310"/>
<feature type="region of interest" description="Disordered" evidence="6">
    <location>
        <begin position="528"/>
        <end position="556"/>
    </location>
</feature>
<dbReference type="Ensembl" id="ENSSLDT00000001241.1">
    <property type="protein sequence ID" value="ENSSLDP00000001167.1"/>
    <property type="gene ID" value="ENSSLDG00000001007.1"/>
</dbReference>
<organism evidence="11 12">
    <name type="scientific">Seriola lalandi dorsalis</name>
    <dbReference type="NCBI Taxonomy" id="1841481"/>
    <lineage>
        <taxon>Eukaryota</taxon>
        <taxon>Metazoa</taxon>
        <taxon>Chordata</taxon>
        <taxon>Craniata</taxon>
        <taxon>Vertebrata</taxon>
        <taxon>Euteleostomi</taxon>
        <taxon>Actinopterygii</taxon>
        <taxon>Neopterygii</taxon>
        <taxon>Teleostei</taxon>
        <taxon>Neoteleostei</taxon>
        <taxon>Acanthomorphata</taxon>
        <taxon>Carangaria</taxon>
        <taxon>Carangiformes</taxon>
        <taxon>Carangidae</taxon>
        <taxon>Seriola</taxon>
    </lineage>
</organism>
<feature type="signal peptide" evidence="8">
    <location>
        <begin position="1"/>
        <end position="24"/>
    </location>
</feature>
<evidence type="ECO:0000256" key="2">
    <source>
        <dbReference type="ARBA" id="ARBA00009928"/>
    </source>
</evidence>
<evidence type="ECO:0000259" key="10">
    <source>
        <dbReference type="PROSITE" id="PS00498"/>
    </source>
</evidence>
<evidence type="ECO:0000256" key="7">
    <source>
        <dbReference type="SAM" id="Phobius"/>
    </source>
</evidence>
<evidence type="ECO:0000259" key="9">
    <source>
        <dbReference type="PROSITE" id="PS00497"/>
    </source>
</evidence>
<dbReference type="InterPro" id="IPR008922">
    <property type="entry name" value="Di-copper_centre_dom_sf"/>
</dbReference>
<dbReference type="PANTHER" id="PTHR11474:SF126">
    <property type="entry name" value="TYROSINASE-LIKE PROTEIN TYR-1-RELATED"/>
    <property type="match status" value="1"/>
</dbReference>
<proteinExistence type="inferred from homology"/>